<evidence type="ECO:0000259" key="5">
    <source>
        <dbReference type="PROSITE" id="PS50931"/>
    </source>
</evidence>
<dbReference type="InterPro" id="IPR000847">
    <property type="entry name" value="LysR_HTH_N"/>
</dbReference>
<dbReference type="PANTHER" id="PTHR30419">
    <property type="entry name" value="HTH-TYPE TRANSCRIPTIONAL REGULATOR YBHD"/>
    <property type="match status" value="1"/>
</dbReference>
<reference evidence="6 7" key="1">
    <citation type="submission" date="2020-04" db="EMBL/GenBank/DDBJ databases">
        <title>Description of novel Gluconacetobacter.</title>
        <authorList>
            <person name="Sombolestani A."/>
        </authorList>
    </citation>
    <scope>NUCLEOTIDE SEQUENCE [LARGE SCALE GENOMIC DNA]</scope>
    <source>
        <strain evidence="6 7">LMG 22058</strain>
    </source>
</reference>
<comment type="similarity">
    <text evidence="1">Belongs to the LysR transcriptional regulatory family.</text>
</comment>
<dbReference type="SUPFAM" id="SSF46785">
    <property type="entry name" value="Winged helix' DNA-binding domain"/>
    <property type="match status" value="1"/>
</dbReference>
<dbReference type="InterPro" id="IPR036388">
    <property type="entry name" value="WH-like_DNA-bd_sf"/>
</dbReference>
<evidence type="ECO:0000256" key="4">
    <source>
        <dbReference type="ARBA" id="ARBA00023163"/>
    </source>
</evidence>
<dbReference type="PANTHER" id="PTHR30419:SF8">
    <property type="entry name" value="NITROGEN ASSIMILATION TRANSCRIPTIONAL ACTIVATOR-RELATED"/>
    <property type="match status" value="1"/>
</dbReference>
<dbReference type="InterPro" id="IPR005119">
    <property type="entry name" value="LysR_subst-bd"/>
</dbReference>
<comment type="caution">
    <text evidence="6">The sequence shown here is derived from an EMBL/GenBank/DDBJ whole genome shotgun (WGS) entry which is preliminary data.</text>
</comment>
<dbReference type="SUPFAM" id="SSF53850">
    <property type="entry name" value="Periplasmic binding protein-like II"/>
    <property type="match status" value="1"/>
</dbReference>
<dbReference type="Gene3D" id="1.10.10.10">
    <property type="entry name" value="Winged helix-like DNA-binding domain superfamily/Winged helix DNA-binding domain"/>
    <property type="match status" value="1"/>
</dbReference>
<name>A0A7W4K2E6_9PROT</name>
<keyword evidence="2" id="KW-0805">Transcription regulation</keyword>
<dbReference type="Pfam" id="PF00126">
    <property type="entry name" value="HTH_1"/>
    <property type="match status" value="1"/>
</dbReference>
<dbReference type="Proteomes" id="UP000530320">
    <property type="component" value="Unassembled WGS sequence"/>
</dbReference>
<evidence type="ECO:0000256" key="2">
    <source>
        <dbReference type="ARBA" id="ARBA00023015"/>
    </source>
</evidence>
<proteinExistence type="inferred from homology"/>
<organism evidence="6 7">
    <name type="scientific">Gluconacetobacter dulcium</name>
    <dbReference type="NCBI Taxonomy" id="2729096"/>
    <lineage>
        <taxon>Bacteria</taxon>
        <taxon>Pseudomonadati</taxon>
        <taxon>Pseudomonadota</taxon>
        <taxon>Alphaproteobacteria</taxon>
        <taxon>Acetobacterales</taxon>
        <taxon>Acetobacteraceae</taxon>
        <taxon>Gluconacetobacter</taxon>
    </lineage>
</organism>
<protein>
    <submittedName>
        <fullName evidence="6">LysR family transcriptional regulator</fullName>
    </submittedName>
</protein>
<dbReference type="EMBL" id="JABEQP010000015">
    <property type="protein sequence ID" value="MBB2199144.1"/>
    <property type="molecule type" value="Genomic_DNA"/>
</dbReference>
<dbReference type="RefSeq" id="WP_183010124.1">
    <property type="nucleotide sequence ID" value="NZ_JABEQP010000015.1"/>
</dbReference>
<evidence type="ECO:0000256" key="3">
    <source>
        <dbReference type="ARBA" id="ARBA00023125"/>
    </source>
</evidence>
<evidence type="ECO:0000256" key="1">
    <source>
        <dbReference type="ARBA" id="ARBA00009437"/>
    </source>
</evidence>
<dbReference type="InterPro" id="IPR050950">
    <property type="entry name" value="HTH-type_LysR_regulators"/>
</dbReference>
<dbReference type="PROSITE" id="PS50931">
    <property type="entry name" value="HTH_LYSR"/>
    <property type="match status" value="1"/>
</dbReference>
<accession>A0A7W4K2E6</accession>
<dbReference type="GO" id="GO:0005829">
    <property type="term" value="C:cytosol"/>
    <property type="evidence" value="ECO:0007669"/>
    <property type="project" value="TreeGrafter"/>
</dbReference>
<evidence type="ECO:0000313" key="7">
    <source>
        <dbReference type="Proteomes" id="UP000530320"/>
    </source>
</evidence>
<feature type="domain" description="HTH lysR-type" evidence="5">
    <location>
        <begin position="10"/>
        <end position="60"/>
    </location>
</feature>
<dbReference type="AlphaFoldDB" id="A0A7W4K2E6"/>
<dbReference type="GO" id="GO:0003677">
    <property type="term" value="F:DNA binding"/>
    <property type="evidence" value="ECO:0007669"/>
    <property type="project" value="UniProtKB-KW"/>
</dbReference>
<gene>
    <name evidence="6" type="ORF">HLH44_17125</name>
</gene>
<sequence>MVFMSKFSIYFNEVIRRGSIRKAAEHLHIAASAVDRQILNAEEVLGIQLFDRTPGGLRPTATGEMVAHQIARWIEDEASLSRHMDALRNARGGEVKIAVADGLAVNFIPSAIERLHARIPGLRFKITVATATTTATLLRSGECDIAVTFDPPSFAGLSVEAEALSRLGVLVPFGHPLTEIANLCVSDCVGYPIIAPDPSTALWQLLERLLEGSSLSLDVILNSNNIALLCDMVKKKIGIALMRDLDAFGNYRNDEAVFLMLKETKVSTQKLSLIVASGRVLFPGANLVLQEFKNIFLDRYGNILL</sequence>
<dbReference type="Gene3D" id="3.40.190.290">
    <property type="match status" value="1"/>
</dbReference>
<keyword evidence="4" id="KW-0804">Transcription</keyword>
<dbReference type="Pfam" id="PF03466">
    <property type="entry name" value="LysR_substrate"/>
    <property type="match status" value="1"/>
</dbReference>
<dbReference type="GO" id="GO:0003700">
    <property type="term" value="F:DNA-binding transcription factor activity"/>
    <property type="evidence" value="ECO:0007669"/>
    <property type="project" value="InterPro"/>
</dbReference>
<keyword evidence="3" id="KW-0238">DNA-binding</keyword>
<dbReference type="InterPro" id="IPR036390">
    <property type="entry name" value="WH_DNA-bd_sf"/>
</dbReference>
<evidence type="ECO:0000313" key="6">
    <source>
        <dbReference type="EMBL" id="MBB2199144.1"/>
    </source>
</evidence>